<keyword evidence="10" id="KW-0804">Transcription</keyword>
<keyword evidence="11" id="KW-0675">Receptor</keyword>
<proteinExistence type="inferred from homology"/>
<dbReference type="InterPro" id="IPR046944">
    <property type="entry name" value="Estr_rcpt_N"/>
</dbReference>
<dbReference type="PRINTS" id="PR00047">
    <property type="entry name" value="STROIDFINGER"/>
</dbReference>
<evidence type="ECO:0000313" key="20">
    <source>
        <dbReference type="Proteomes" id="UP000437017"/>
    </source>
</evidence>
<feature type="domain" description="NR LBD" evidence="18">
    <location>
        <begin position="1168"/>
        <end position="1403"/>
    </location>
</feature>
<dbReference type="SUPFAM" id="SSF54495">
    <property type="entry name" value="UBC-like"/>
    <property type="match status" value="1"/>
</dbReference>
<keyword evidence="9" id="KW-0238">DNA-binding</keyword>
<dbReference type="Gene3D" id="3.30.50.10">
    <property type="entry name" value="Erythroid Transcription Factor GATA-1, subunit A"/>
    <property type="match status" value="2"/>
</dbReference>
<evidence type="ECO:0000259" key="17">
    <source>
        <dbReference type="PROSITE" id="PS51030"/>
    </source>
</evidence>
<feature type="domain" description="Nuclear receptor" evidence="17">
    <location>
        <begin position="794"/>
        <end position="1011"/>
    </location>
</feature>
<dbReference type="Pfam" id="PF02159">
    <property type="entry name" value="Oest_recep"/>
    <property type="match status" value="1"/>
</dbReference>
<dbReference type="Gene3D" id="3.10.110.10">
    <property type="entry name" value="Ubiquitin Conjugating Enzyme"/>
    <property type="match status" value="1"/>
</dbReference>
<dbReference type="InterPro" id="IPR016135">
    <property type="entry name" value="UBQ-conjugating_enzyme/RWD"/>
</dbReference>
<dbReference type="OrthoDB" id="5799427at2759"/>
<dbReference type="Pfam" id="PF00105">
    <property type="entry name" value="zf-C4"/>
    <property type="match status" value="2"/>
</dbReference>
<feature type="non-terminal residue" evidence="19">
    <location>
        <position position="1"/>
    </location>
</feature>
<evidence type="ECO:0000256" key="13">
    <source>
        <dbReference type="ARBA" id="ARBA00031699"/>
    </source>
</evidence>
<evidence type="ECO:0000256" key="1">
    <source>
        <dbReference type="ARBA" id="ARBA00005413"/>
    </source>
</evidence>
<keyword evidence="5" id="KW-0863">Zinc-finger</keyword>
<keyword evidence="6" id="KW-0862">Zinc</keyword>
<dbReference type="PROSITE" id="PS00031">
    <property type="entry name" value="NUCLEAR_REC_DBD_1"/>
    <property type="match status" value="1"/>
</dbReference>
<feature type="region of interest" description="Disordered" evidence="16">
    <location>
        <begin position="754"/>
        <end position="786"/>
    </location>
</feature>
<accession>A0A6A1Q3L6</accession>
<evidence type="ECO:0000259" key="18">
    <source>
        <dbReference type="PROSITE" id="PS51843"/>
    </source>
</evidence>
<evidence type="ECO:0000256" key="5">
    <source>
        <dbReference type="ARBA" id="ARBA00022771"/>
    </source>
</evidence>
<dbReference type="Proteomes" id="UP000437017">
    <property type="component" value="Unassembled WGS sequence"/>
</dbReference>
<organism evidence="19 20">
    <name type="scientific">Balaenoptera physalus</name>
    <name type="common">Fin whale</name>
    <name type="synonym">Balaena physalus</name>
    <dbReference type="NCBI Taxonomy" id="9770"/>
    <lineage>
        <taxon>Eukaryota</taxon>
        <taxon>Metazoa</taxon>
        <taxon>Chordata</taxon>
        <taxon>Craniata</taxon>
        <taxon>Vertebrata</taxon>
        <taxon>Euteleostomi</taxon>
        <taxon>Mammalia</taxon>
        <taxon>Eutheria</taxon>
        <taxon>Laurasiatheria</taxon>
        <taxon>Artiodactyla</taxon>
        <taxon>Whippomorpha</taxon>
        <taxon>Cetacea</taxon>
        <taxon>Mysticeti</taxon>
        <taxon>Balaenopteridae</taxon>
        <taxon>Balaenoptera</taxon>
    </lineage>
</organism>
<sequence length="1403" mass="158071">NKTLEQTKAIEDLNKSRDKLEKMKEKAEKKLLFNRGNDIYKQFGILSQIYLGYSHVFIIPEDLNAGTDFGNKITFISRNMNKQLLLNLPQVLRITAGLLKPPISAKAVAAGIFCKVTGKHYYDVKMLNLNLVQIGLYQDLDHGNDSCSKVPDFYWLSGPDLIGLQRLLGNSSGFECNPTQQEAKWRAEQLSEVGSRDSQNQIIHNQKVTMEGKCGLKIDGKGVPDRKLIIPKRSGSMFPNNTDERRAFSLLGGLDLLPANRETNTPKKKESKISMSKNSKPLSTSAKRIQKELADITLDPPRNCSAGPKGDNICEWRSTILGPPGSVYEGDCNPADPLVGSIATQYMTNRAEHDRMARQWTKGNKRYMQIFKMHLQKSVMITEVRDDQLSIGEDGGCGNYEEEVKLAIRYFTGHKCRVLMTFLTKKENIGAAGVAENLGLDRPMMGGGEEVFADNETAKNIHKATTAIVSKCRLRVMRFWVSFYENSFKQCEEFVTGVAAVQSANARLRKTASVAFDHHWLHITGRYTRQDIMGREGGLNFGGSYDLDASHQFRQLLNIAVCICNRIPHSICRISVTEWSSPGSFYVHTTDFQPTRSVNQTCLRETQIRNPVCFLTKQILENCAKQRILGWKYARYDDGDDSDGEVSFLAYRRGECPRTGEQRFSPVLCFAFKGEEAQLRLPSLRDGLEEALGRRSGVEAQATWNEGTPDADHYKTTVMAKHVGVADSIQENLTLAMVAWETACYLQSGKARQRTAGRDNGAKPNSDNRRQGGRERLASTSDKGSMAMESAKETRYCAVCNDYASGYHYGVWSCEGCKAFFKRSIQGIYGRCVTLCLTDMAQAHVDVKSPSVLAYAPLSRKGQRMGMFERSFTWDVNFGGLLKHHNDPEMAGWGDALIAWDKNSLKLFLLFLATTVWTLSEHKKEESLKKSSGNNRTEQRRGVLSSPLGFGLLHFIVCKRNFWADLVTGHNDYMCPATNQCTIDKNRRKSCQACRLRKCYEVGMMKGDYSGIKKGIRKDRRGGRMLKHKRQRDDGEGRNEAEPSGDRRSANLWPSPLLIKHTKKNSPVLSLTADQMISALLEAEPPIIYSEYDPTRPFSEASMMGLLTSLADRELVHMINWAKRVPESTCCYDILLAAAFTRLISNHSFHGTVMKDNLEVTWKHGMLQYFKTLQLVIMSIDDCFMVWLAQEEDSGQYQKPFIKSESKKLSQNLFVSYAQNIPISYQVIVSRFVDLTLHDQVHLLECAWLEILMIGLVWRSMEHPGKLLFAPNLLLDSGIHLDTEAVKFKLGDTTFAKSASIGSKVYYRWKADVMLEDTVNQGKCVEGMVEIFDMLLATSSRFRMMNLQGEEFVCLKSIILLNSGWHCWLTSCSKTEAISQPGKSEIALSTPKVSSVLEKRICR</sequence>
<feature type="compositionally biased region" description="Basic residues" evidence="16">
    <location>
        <begin position="1014"/>
        <end position="1030"/>
    </location>
</feature>
<dbReference type="PROSITE" id="PS51030">
    <property type="entry name" value="NUCLEAR_REC_DBD_2"/>
    <property type="match status" value="1"/>
</dbReference>
<dbReference type="InterPro" id="IPR000536">
    <property type="entry name" value="Nucl_hrmn_rcpt_lig-bd"/>
</dbReference>
<dbReference type="InterPro" id="IPR035500">
    <property type="entry name" value="NHR-like_dom_sf"/>
</dbReference>
<evidence type="ECO:0000256" key="6">
    <source>
        <dbReference type="ARBA" id="ARBA00022833"/>
    </source>
</evidence>
<dbReference type="InterPro" id="IPR050200">
    <property type="entry name" value="Nuclear_hormone_rcpt_NR3"/>
</dbReference>
<dbReference type="SUPFAM" id="SSF57716">
    <property type="entry name" value="Glucocorticoid receptor-like (DNA-binding domain)"/>
    <property type="match status" value="2"/>
</dbReference>
<evidence type="ECO:0000256" key="3">
    <source>
        <dbReference type="ARBA" id="ARBA00022665"/>
    </source>
</evidence>
<keyword evidence="20" id="KW-1185">Reference proteome</keyword>
<feature type="compositionally biased region" description="Basic and acidic residues" evidence="16">
    <location>
        <begin position="756"/>
        <end position="777"/>
    </location>
</feature>
<dbReference type="GO" id="GO:0005496">
    <property type="term" value="F:steroid binding"/>
    <property type="evidence" value="ECO:0007669"/>
    <property type="project" value="UniProtKB-KW"/>
</dbReference>
<evidence type="ECO:0000256" key="15">
    <source>
        <dbReference type="ARBA" id="ARBA00032418"/>
    </source>
</evidence>
<evidence type="ECO:0000256" key="8">
    <source>
        <dbReference type="ARBA" id="ARBA00023121"/>
    </source>
</evidence>
<feature type="region of interest" description="Disordered" evidence="16">
    <location>
        <begin position="258"/>
        <end position="285"/>
    </location>
</feature>
<keyword evidence="4" id="KW-0479">Metal-binding</keyword>
<dbReference type="SUPFAM" id="SSF48508">
    <property type="entry name" value="Nuclear receptor ligand-binding domain"/>
    <property type="match status" value="2"/>
</dbReference>
<dbReference type="GO" id="GO:0008270">
    <property type="term" value="F:zinc ion binding"/>
    <property type="evidence" value="ECO:0007669"/>
    <property type="project" value="UniProtKB-KW"/>
</dbReference>
<reference evidence="19 20" key="1">
    <citation type="journal article" date="2019" name="PLoS ONE">
        <title>Genomic analyses reveal an absence of contemporary introgressive admixture between fin whales and blue whales, despite known hybrids.</title>
        <authorList>
            <person name="Westbury M.V."/>
            <person name="Petersen B."/>
            <person name="Lorenzen E.D."/>
        </authorList>
    </citation>
    <scope>NUCLEOTIDE SEQUENCE [LARGE SCALE GENOMIC DNA]</scope>
    <source>
        <strain evidence="19">FinWhale-01</strain>
    </source>
</reference>
<dbReference type="GO" id="GO:0043565">
    <property type="term" value="F:sequence-specific DNA binding"/>
    <property type="evidence" value="ECO:0007669"/>
    <property type="project" value="InterPro"/>
</dbReference>
<feature type="region of interest" description="Disordered" evidence="16">
    <location>
        <begin position="1013"/>
        <end position="1052"/>
    </location>
</feature>
<evidence type="ECO:0000313" key="19">
    <source>
        <dbReference type="EMBL" id="KAB0401733.1"/>
    </source>
</evidence>
<dbReference type="Gene3D" id="1.10.565.10">
    <property type="entry name" value="Retinoid X Receptor"/>
    <property type="match status" value="1"/>
</dbReference>
<evidence type="ECO:0000256" key="9">
    <source>
        <dbReference type="ARBA" id="ARBA00023125"/>
    </source>
</evidence>
<evidence type="ECO:0000256" key="11">
    <source>
        <dbReference type="ARBA" id="ARBA00023170"/>
    </source>
</evidence>
<keyword evidence="3" id="KW-0754">Steroid-binding</keyword>
<protein>
    <recommendedName>
        <fullName evidence="2">Estrogen receptor</fullName>
    </recommendedName>
    <alternativeName>
        <fullName evidence="14">ER-alpha</fullName>
    </alternativeName>
    <alternativeName>
        <fullName evidence="13">Estradiol receptor</fullName>
    </alternativeName>
    <alternativeName>
        <fullName evidence="15">Nuclear receptor subfamily 3 group A member 1</fullName>
    </alternativeName>
</protein>
<dbReference type="PANTHER" id="PTHR48092">
    <property type="entry name" value="KNIRPS-RELATED PROTEIN-RELATED"/>
    <property type="match status" value="1"/>
</dbReference>
<dbReference type="PROSITE" id="PS51843">
    <property type="entry name" value="NR_LBD"/>
    <property type="match status" value="1"/>
</dbReference>
<evidence type="ECO:0000256" key="2">
    <source>
        <dbReference type="ARBA" id="ARBA00015934"/>
    </source>
</evidence>
<name>A0A6A1Q3L6_BALPH</name>
<dbReference type="SMR" id="A0A6A1Q3L6"/>
<keyword evidence="7" id="KW-0805">Transcription regulation</keyword>
<evidence type="ECO:0000256" key="14">
    <source>
        <dbReference type="ARBA" id="ARBA00031973"/>
    </source>
</evidence>
<keyword evidence="12" id="KW-0539">Nucleus</keyword>
<evidence type="ECO:0000256" key="7">
    <source>
        <dbReference type="ARBA" id="ARBA00023015"/>
    </source>
</evidence>
<dbReference type="GO" id="GO:0030284">
    <property type="term" value="F:nuclear estrogen receptor activity"/>
    <property type="evidence" value="ECO:0007669"/>
    <property type="project" value="InterPro"/>
</dbReference>
<feature type="compositionally biased region" description="Basic and acidic residues" evidence="16">
    <location>
        <begin position="1031"/>
        <end position="1049"/>
    </location>
</feature>
<dbReference type="SMART" id="SM00399">
    <property type="entry name" value="ZnF_C4"/>
    <property type="match status" value="1"/>
</dbReference>
<dbReference type="InterPro" id="IPR001628">
    <property type="entry name" value="Znf_hrmn_rcpt"/>
</dbReference>
<gene>
    <name evidence="19" type="ORF">E2I00_018439</name>
</gene>
<comment type="caution">
    <text evidence="19">The sequence shown here is derived from an EMBL/GenBank/DDBJ whole genome shotgun (WGS) entry which is preliminary data.</text>
</comment>
<dbReference type="EMBL" id="SGJD01001158">
    <property type="protein sequence ID" value="KAB0401733.1"/>
    <property type="molecule type" value="Genomic_DNA"/>
</dbReference>
<evidence type="ECO:0000256" key="4">
    <source>
        <dbReference type="ARBA" id="ARBA00022723"/>
    </source>
</evidence>
<evidence type="ECO:0000256" key="10">
    <source>
        <dbReference type="ARBA" id="ARBA00023163"/>
    </source>
</evidence>
<dbReference type="InterPro" id="IPR013088">
    <property type="entry name" value="Znf_NHR/GATA"/>
</dbReference>
<comment type="similarity">
    <text evidence="1">Belongs to the nuclear hormone receptor family. NR3 subfamily.</text>
</comment>
<feature type="compositionally biased region" description="Polar residues" evidence="16">
    <location>
        <begin position="273"/>
        <end position="285"/>
    </location>
</feature>
<dbReference type="Pfam" id="PF00104">
    <property type="entry name" value="Hormone_recep"/>
    <property type="match status" value="1"/>
</dbReference>
<keyword evidence="8" id="KW-0446">Lipid-binding</keyword>
<evidence type="ECO:0000256" key="16">
    <source>
        <dbReference type="SAM" id="MobiDB-lite"/>
    </source>
</evidence>
<evidence type="ECO:0000256" key="12">
    <source>
        <dbReference type="ARBA" id="ARBA00023242"/>
    </source>
</evidence>